<dbReference type="AlphaFoldDB" id="A0A166ATA1"/>
<feature type="domain" description="MYND-type" evidence="5">
    <location>
        <begin position="277"/>
        <end position="326"/>
    </location>
</feature>
<gene>
    <name evidence="6" type="ORF">EXIGLDRAFT_834650</name>
</gene>
<evidence type="ECO:0000256" key="4">
    <source>
        <dbReference type="PROSITE-ProRule" id="PRU00134"/>
    </source>
</evidence>
<dbReference type="InterPro" id="IPR002893">
    <property type="entry name" value="Znf_MYND"/>
</dbReference>
<keyword evidence="3" id="KW-0862">Zinc</keyword>
<keyword evidence="2 4" id="KW-0863">Zinc-finger</keyword>
<dbReference type="EMBL" id="KV425965">
    <property type="protein sequence ID" value="KZV94959.1"/>
    <property type="molecule type" value="Genomic_DNA"/>
</dbReference>
<evidence type="ECO:0000313" key="7">
    <source>
        <dbReference type="Proteomes" id="UP000077266"/>
    </source>
</evidence>
<evidence type="ECO:0000256" key="2">
    <source>
        <dbReference type="ARBA" id="ARBA00022771"/>
    </source>
</evidence>
<proteinExistence type="predicted"/>
<keyword evidence="7" id="KW-1185">Reference proteome</keyword>
<reference evidence="6 7" key="1">
    <citation type="journal article" date="2016" name="Mol. Biol. Evol.">
        <title>Comparative Genomics of Early-Diverging Mushroom-Forming Fungi Provides Insights into the Origins of Lignocellulose Decay Capabilities.</title>
        <authorList>
            <person name="Nagy L.G."/>
            <person name="Riley R."/>
            <person name="Tritt A."/>
            <person name="Adam C."/>
            <person name="Daum C."/>
            <person name="Floudas D."/>
            <person name="Sun H."/>
            <person name="Yadav J.S."/>
            <person name="Pangilinan J."/>
            <person name="Larsson K.H."/>
            <person name="Matsuura K."/>
            <person name="Barry K."/>
            <person name="Labutti K."/>
            <person name="Kuo R."/>
            <person name="Ohm R.A."/>
            <person name="Bhattacharya S.S."/>
            <person name="Shirouzu T."/>
            <person name="Yoshinaga Y."/>
            <person name="Martin F.M."/>
            <person name="Grigoriev I.V."/>
            <person name="Hibbett D.S."/>
        </authorList>
    </citation>
    <scope>NUCLEOTIDE SEQUENCE [LARGE SCALE GENOMIC DNA]</scope>
    <source>
        <strain evidence="6 7">HHB12029</strain>
    </source>
</reference>
<sequence>MIFITTPRSEPDLDVVRESLREVSASCSRRASHVTSPAPVLDIMDDALRALAYPIWTSLESASKLCSTQLFSRKGIWPRSAADVLPLSRKDSLVTLLGWVDKAERSKRWAYICPSFYTFYLVLMVCRPELMPELFMDYGRHLCIDIMARQLDATAADMRNGIMSVSPPERIRLVINIFRVIGLGVGAQTEDWMTFARGSELKLIRALDAAWNCLDAMHHDLKQLVMVMLCGLTLATGGDGLSQRVLDEYLAVEARRTVFTGLYQNLKEISNSVECSDPECKRHAREVEGGRLQKCGSCRLVRYCSRECQKRHWSTRPRSHMYKLVCQDMKNLLAFAPLTLEEEAFESACRGSSFSPSFFESLDAILTSEQAHKIMTTRQERLVGSTNA</sequence>
<evidence type="ECO:0000313" key="6">
    <source>
        <dbReference type="EMBL" id="KZV94959.1"/>
    </source>
</evidence>
<dbReference type="Gene3D" id="6.10.140.2220">
    <property type="match status" value="1"/>
</dbReference>
<dbReference type="PROSITE" id="PS50865">
    <property type="entry name" value="ZF_MYND_2"/>
    <property type="match status" value="1"/>
</dbReference>
<keyword evidence="1" id="KW-0479">Metal-binding</keyword>
<evidence type="ECO:0000259" key="5">
    <source>
        <dbReference type="PROSITE" id="PS50865"/>
    </source>
</evidence>
<evidence type="ECO:0000256" key="1">
    <source>
        <dbReference type="ARBA" id="ARBA00022723"/>
    </source>
</evidence>
<dbReference type="InParanoid" id="A0A166ATA1"/>
<evidence type="ECO:0000256" key="3">
    <source>
        <dbReference type="ARBA" id="ARBA00022833"/>
    </source>
</evidence>
<dbReference type="OrthoDB" id="9922773at2759"/>
<organism evidence="6 7">
    <name type="scientific">Exidia glandulosa HHB12029</name>
    <dbReference type="NCBI Taxonomy" id="1314781"/>
    <lineage>
        <taxon>Eukaryota</taxon>
        <taxon>Fungi</taxon>
        <taxon>Dikarya</taxon>
        <taxon>Basidiomycota</taxon>
        <taxon>Agaricomycotina</taxon>
        <taxon>Agaricomycetes</taxon>
        <taxon>Auriculariales</taxon>
        <taxon>Exidiaceae</taxon>
        <taxon>Exidia</taxon>
    </lineage>
</organism>
<dbReference type="SUPFAM" id="SSF144232">
    <property type="entry name" value="HIT/MYND zinc finger-like"/>
    <property type="match status" value="1"/>
</dbReference>
<name>A0A166ATA1_EXIGL</name>
<protein>
    <recommendedName>
        <fullName evidence="5">MYND-type domain-containing protein</fullName>
    </recommendedName>
</protein>
<dbReference type="Pfam" id="PF01753">
    <property type="entry name" value="zf-MYND"/>
    <property type="match status" value="1"/>
</dbReference>
<dbReference type="Proteomes" id="UP000077266">
    <property type="component" value="Unassembled WGS sequence"/>
</dbReference>
<dbReference type="GO" id="GO:0008270">
    <property type="term" value="F:zinc ion binding"/>
    <property type="evidence" value="ECO:0007669"/>
    <property type="project" value="UniProtKB-KW"/>
</dbReference>
<accession>A0A166ATA1</accession>